<dbReference type="KEGG" id="chig:CH63R_10591"/>
<sequence length="231" mass="26058">MTTPGNSAVSWALRSENWSLYQELQQNLQQLQPAFFSQSAQCLTPADSPLAMDAAWQTATSGRTGSEPDSRTTIMKKVAILVKEPPEPHRSSTAQHRTKRARVEAGSEHYLVTPISYDDNEGENSDISQALRGLERKKTHRVKSRAAAKRFREKTKQYETTLANREEQIIQKRIYLDAWVKALKNEVLALRIQILEHSSCDCEMIQGYIARTACSVVYSGYEVLAMLPSLI</sequence>
<dbReference type="GeneID" id="28869672"/>
<gene>
    <name evidence="1" type="ORF">CH63R_10591</name>
</gene>
<dbReference type="EMBL" id="LTAN01000007">
    <property type="protein sequence ID" value="OBR06471.1"/>
    <property type="molecule type" value="Genomic_DNA"/>
</dbReference>
<reference evidence="2" key="1">
    <citation type="journal article" date="2017" name="BMC Genomics">
        <title>Gapless genome assembly of Colletotrichum higginsianum reveals chromosome structure and association of transposable elements with secondary metabolite gene clusters.</title>
        <authorList>
            <person name="Dallery J.-F."/>
            <person name="Lapalu N."/>
            <person name="Zampounis A."/>
            <person name="Pigne S."/>
            <person name="Luyten I."/>
            <person name="Amselem J."/>
            <person name="Wittenberg A.H.J."/>
            <person name="Zhou S."/>
            <person name="de Queiroz M.V."/>
            <person name="Robin G.P."/>
            <person name="Auger A."/>
            <person name="Hainaut M."/>
            <person name="Henrissat B."/>
            <person name="Kim K.-T."/>
            <person name="Lee Y.-H."/>
            <person name="Lespinet O."/>
            <person name="Schwartz D.C."/>
            <person name="Thon M.R."/>
            <person name="O'Connell R.J."/>
        </authorList>
    </citation>
    <scope>NUCLEOTIDE SEQUENCE [LARGE SCALE GENOMIC DNA]</scope>
    <source>
        <strain evidence="2">IMI 349063</strain>
    </source>
</reference>
<dbReference type="OrthoDB" id="295274at2759"/>
<evidence type="ECO:0000313" key="1">
    <source>
        <dbReference type="EMBL" id="OBR06471.1"/>
    </source>
</evidence>
<keyword evidence="2" id="KW-1185">Reference proteome</keyword>
<protein>
    <submittedName>
        <fullName evidence="1">BZIP transcription factor</fullName>
    </submittedName>
</protein>
<dbReference type="Proteomes" id="UP000092177">
    <property type="component" value="Unassembled WGS sequence"/>
</dbReference>
<dbReference type="AlphaFoldDB" id="A0A1B7Y384"/>
<proteinExistence type="predicted"/>
<comment type="caution">
    <text evidence="1">The sequence shown here is derived from an EMBL/GenBank/DDBJ whole genome shotgun (WGS) entry which is preliminary data.</text>
</comment>
<evidence type="ECO:0000313" key="2">
    <source>
        <dbReference type="Proteomes" id="UP000092177"/>
    </source>
</evidence>
<accession>A0A1B7Y384</accession>
<dbReference type="GO" id="GO:0003700">
    <property type="term" value="F:DNA-binding transcription factor activity"/>
    <property type="evidence" value="ECO:0007669"/>
    <property type="project" value="InterPro"/>
</dbReference>
<dbReference type="Gene3D" id="1.20.5.170">
    <property type="match status" value="1"/>
</dbReference>
<dbReference type="VEuPathDB" id="FungiDB:CH63R_10591"/>
<dbReference type="SUPFAM" id="SSF57959">
    <property type="entry name" value="Leucine zipper domain"/>
    <property type="match status" value="1"/>
</dbReference>
<dbReference type="RefSeq" id="XP_018154989.1">
    <property type="nucleotide sequence ID" value="XM_018305565.1"/>
</dbReference>
<dbReference type="InterPro" id="IPR046347">
    <property type="entry name" value="bZIP_sf"/>
</dbReference>
<organism evidence="1 2">
    <name type="scientific">Colletotrichum higginsianum (strain IMI 349063)</name>
    <name type="common">Crucifer anthracnose fungus</name>
    <dbReference type="NCBI Taxonomy" id="759273"/>
    <lineage>
        <taxon>Eukaryota</taxon>
        <taxon>Fungi</taxon>
        <taxon>Dikarya</taxon>
        <taxon>Ascomycota</taxon>
        <taxon>Pezizomycotina</taxon>
        <taxon>Sordariomycetes</taxon>
        <taxon>Hypocreomycetidae</taxon>
        <taxon>Glomerellales</taxon>
        <taxon>Glomerellaceae</taxon>
        <taxon>Colletotrichum</taxon>
        <taxon>Colletotrichum destructivum species complex</taxon>
    </lineage>
</organism>
<name>A0A1B7Y384_COLHI</name>